<dbReference type="PRINTS" id="PR00081">
    <property type="entry name" value="GDHRDH"/>
</dbReference>
<evidence type="ECO:0000256" key="2">
    <source>
        <dbReference type="ARBA" id="ARBA00023002"/>
    </source>
</evidence>
<dbReference type="EC" id="1.1.1.30" evidence="3"/>
<dbReference type="GeneID" id="91147040"/>
<dbReference type="InterPro" id="IPR002347">
    <property type="entry name" value="SDR_fam"/>
</dbReference>
<dbReference type="NCBIfam" id="NF009093">
    <property type="entry name" value="PRK12429.1"/>
    <property type="match status" value="1"/>
</dbReference>
<dbReference type="Gene3D" id="3.40.50.720">
    <property type="entry name" value="NAD(P)-binding Rossmann-like Domain"/>
    <property type="match status" value="1"/>
</dbReference>
<dbReference type="PANTHER" id="PTHR42879">
    <property type="entry name" value="3-OXOACYL-(ACYL-CARRIER-PROTEIN) REDUCTASE"/>
    <property type="match status" value="1"/>
</dbReference>
<comment type="similarity">
    <text evidence="1">Belongs to the short-chain dehydrogenases/reductases (SDR) family.</text>
</comment>
<dbReference type="PRINTS" id="PR00080">
    <property type="entry name" value="SDRFAMILY"/>
</dbReference>
<dbReference type="PANTHER" id="PTHR42879:SF2">
    <property type="entry name" value="3-OXOACYL-[ACYL-CARRIER-PROTEIN] REDUCTASE FABG"/>
    <property type="match status" value="1"/>
</dbReference>
<dbReference type="EMBL" id="JBEPMY010000002">
    <property type="protein sequence ID" value="MET3753779.1"/>
    <property type="molecule type" value="Genomic_DNA"/>
</dbReference>
<proteinExistence type="inferred from homology"/>
<comment type="caution">
    <text evidence="3">The sequence shown here is derived from an EMBL/GenBank/DDBJ whole genome shotgun (WGS) entry which is preliminary data.</text>
</comment>
<dbReference type="NCBIfam" id="TIGR01963">
    <property type="entry name" value="PHB_DH"/>
    <property type="match status" value="1"/>
</dbReference>
<keyword evidence="2 3" id="KW-0560">Oxidoreductase</keyword>
<dbReference type="RefSeq" id="WP_168295882.1">
    <property type="nucleotide sequence ID" value="NZ_CP071604.1"/>
</dbReference>
<dbReference type="InterPro" id="IPR050259">
    <property type="entry name" value="SDR"/>
</dbReference>
<dbReference type="Proteomes" id="UP001549077">
    <property type="component" value="Unassembled WGS sequence"/>
</dbReference>
<evidence type="ECO:0000313" key="3">
    <source>
        <dbReference type="EMBL" id="MET3753779.1"/>
    </source>
</evidence>
<evidence type="ECO:0000256" key="1">
    <source>
        <dbReference type="ARBA" id="ARBA00006484"/>
    </source>
</evidence>
<dbReference type="InterPro" id="IPR011294">
    <property type="entry name" value="3-OHbutyrate_DH"/>
</dbReference>
<reference evidence="3 4" key="1">
    <citation type="submission" date="2024-06" db="EMBL/GenBank/DDBJ databases">
        <title>Genomic Encyclopedia of Type Strains, Phase IV (KMG-IV): sequencing the most valuable type-strain genomes for metagenomic binning, comparative biology and taxonomic classification.</title>
        <authorList>
            <person name="Goeker M."/>
        </authorList>
    </citation>
    <scope>NUCLEOTIDE SEQUENCE [LARGE SCALE GENOMIC DNA]</scope>
    <source>
        <strain evidence="3 4">DSM 29288</strain>
    </source>
</reference>
<dbReference type="GO" id="GO:0003858">
    <property type="term" value="F:3-hydroxybutyrate dehydrogenase activity"/>
    <property type="evidence" value="ECO:0007669"/>
    <property type="project" value="UniProtKB-EC"/>
</dbReference>
<accession>A0ABV2MBG8</accession>
<dbReference type="Pfam" id="PF13561">
    <property type="entry name" value="adh_short_C2"/>
    <property type="match status" value="1"/>
</dbReference>
<evidence type="ECO:0000313" key="4">
    <source>
        <dbReference type="Proteomes" id="UP001549077"/>
    </source>
</evidence>
<organism evidence="3 4">
    <name type="scientific">Rhizobium binae</name>
    <dbReference type="NCBI Taxonomy" id="1138190"/>
    <lineage>
        <taxon>Bacteria</taxon>
        <taxon>Pseudomonadati</taxon>
        <taxon>Pseudomonadota</taxon>
        <taxon>Alphaproteobacteria</taxon>
        <taxon>Hyphomicrobiales</taxon>
        <taxon>Rhizobiaceae</taxon>
        <taxon>Rhizobium/Agrobacterium group</taxon>
        <taxon>Rhizobium</taxon>
    </lineage>
</organism>
<dbReference type="InterPro" id="IPR020904">
    <property type="entry name" value="Sc_DH/Rdtase_CS"/>
</dbReference>
<name>A0ABV2MBG8_9HYPH</name>
<keyword evidence="4" id="KW-1185">Reference proteome</keyword>
<dbReference type="PROSITE" id="PS00061">
    <property type="entry name" value="ADH_SHORT"/>
    <property type="match status" value="1"/>
</dbReference>
<protein>
    <submittedName>
        <fullName evidence="3">3-hydroxybutyrate dehydrogenase</fullName>
        <ecNumber evidence="3">1.1.1.30</ecNumber>
    </submittedName>
</protein>
<dbReference type="InterPro" id="IPR036291">
    <property type="entry name" value="NAD(P)-bd_dom_sf"/>
</dbReference>
<sequence>MLNAFDPEIDSLVGRKPLEGRSAIVTGSTSGIGLGIAHALARSGAAVMLNGFGDPAEIETLRAGIAGDNDVDVAYDAADMAKPEAIRMMVERAVARFGQVDIVVNNAGIQHVSPIGKFPPEKWDAILAINLSAAFHLVQSTFDGMCARGYGRIINVASAHGLIASPFKSAYVAAKHGIVGFTKTIALEGAEFGVTSNAICPGYVWTPLVEHQIEDQAKSHKIARDAVIRDVFLKDQPTKRFATIEEMGALAVFLCGDLAGSITGTAIPVDGGWTAH</sequence>
<dbReference type="SUPFAM" id="SSF51735">
    <property type="entry name" value="NAD(P)-binding Rossmann-fold domains"/>
    <property type="match status" value="1"/>
</dbReference>
<gene>
    <name evidence="3" type="ORF">ABID08_001122</name>
</gene>